<dbReference type="EMBL" id="MPRJ01000001">
    <property type="protein sequence ID" value="OOZ37900.1"/>
    <property type="molecule type" value="Genomic_DNA"/>
</dbReference>
<dbReference type="SUPFAM" id="SSF82784">
    <property type="entry name" value="OsmC-like"/>
    <property type="match status" value="1"/>
</dbReference>
<organism evidence="1 2">
    <name type="scientific">Solemya velesiana gill symbiont</name>
    <dbReference type="NCBI Taxonomy" id="1918948"/>
    <lineage>
        <taxon>Bacteria</taxon>
        <taxon>Pseudomonadati</taxon>
        <taxon>Pseudomonadota</taxon>
        <taxon>Gammaproteobacteria</taxon>
        <taxon>sulfur-oxidizing symbionts</taxon>
    </lineage>
</organism>
<accession>A0A1T2KYQ9</accession>
<sequence>MPKEGQFTIEMQHLQGYEFKVNFGLESMGEITMDELEPLGEGKGPNPSRVLAAAAANCLSASLLYCVSKNEPPAGSIKETATCTLSRNEKKRLRIGGMQIQLQVDGELEQAVRMKRCLDLYEDFCVVTASLRDGFPIDVDVVNELGEVLHNSAD</sequence>
<dbReference type="OrthoDB" id="5297623at2"/>
<keyword evidence="2" id="KW-1185">Reference proteome</keyword>
<dbReference type="InterPro" id="IPR015946">
    <property type="entry name" value="KH_dom-like_a/b"/>
</dbReference>
<name>A0A1T2KYQ9_9GAMM</name>
<evidence type="ECO:0000313" key="2">
    <source>
        <dbReference type="Proteomes" id="UP000190896"/>
    </source>
</evidence>
<dbReference type="Proteomes" id="UP000190896">
    <property type="component" value="Unassembled WGS sequence"/>
</dbReference>
<dbReference type="InterPro" id="IPR003718">
    <property type="entry name" value="OsmC/Ohr_fam"/>
</dbReference>
<proteinExistence type="predicted"/>
<reference evidence="1 2" key="1">
    <citation type="submission" date="2016-11" db="EMBL/GenBank/DDBJ databases">
        <title>Mixed transmission modes and dynamic genome evolution in an obligate animal-bacterial symbiosis.</title>
        <authorList>
            <person name="Russell S.L."/>
            <person name="Corbett-Detig R.B."/>
            <person name="Cavanaugh C.M."/>
        </authorList>
    </citation>
    <scope>NUCLEOTIDE SEQUENCE [LARGE SCALE GENOMIC DNA]</scope>
    <source>
        <strain evidence="1">Se-Cadez</strain>
    </source>
</reference>
<dbReference type="Gene3D" id="3.30.300.20">
    <property type="match status" value="1"/>
</dbReference>
<dbReference type="InterPro" id="IPR036102">
    <property type="entry name" value="OsmC/Ohrsf"/>
</dbReference>
<evidence type="ECO:0000313" key="1">
    <source>
        <dbReference type="EMBL" id="OOZ37900.1"/>
    </source>
</evidence>
<dbReference type="AlphaFoldDB" id="A0A1T2KYQ9"/>
<comment type="caution">
    <text evidence="1">The sequence shown here is derived from an EMBL/GenBank/DDBJ whole genome shotgun (WGS) entry which is preliminary data.</text>
</comment>
<dbReference type="RefSeq" id="WP_078485553.1">
    <property type="nucleotide sequence ID" value="NZ_MPRJ01000001.1"/>
</dbReference>
<dbReference type="Pfam" id="PF02566">
    <property type="entry name" value="OsmC"/>
    <property type="match status" value="1"/>
</dbReference>
<protein>
    <submittedName>
        <fullName evidence="1">Osmotically inducible protein OsmC</fullName>
    </submittedName>
</protein>
<gene>
    <name evidence="1" type="ORF">BOW51_00390</name>
</gene>